<proteinExistence type="predicted"/>
<accession>A0A6N2R8G0</accession>
<dbReference type="Pfam" id="PF04892">
    <property type="entry name" value="VanZ"/>
    <property type="match status" value="1"/>
</dbReference>
<protein>
    <submittedName>
        <fullName evidence="2">VanZ like family protein</fullName>
    </submittedName>
</protein>
<dbReference type="PANTHER" id="PTHR36834:SF2">
    <property type="entry name" value="MEMBRANE PROTEIN"/>
    <property type="match status" value="1"/>
</dbReference>
<dbReference type="RefSeq" id="WP_006565608.1">
    <property type="nucleotide sequence ID" value="NZ_BAABZP010000001.1"/>
</dbReference>
<evidence type="ECO:0000313" key="2">
    <source>
        <dbReference type="EMBL" id="VYS76295.1"/>
    </source>
</evidence>
<name>A0A6N2R8G0_9FIRM</name>
<dbReference type="PANTHER" id="PTHR36834">
    <property type="entry name" value="MEMBRANE PROTEIN-RELATED"/>
    <property type="match status" value="1"/>
</dbReference>
<evidence type="ECO:0000259" key="1">
    <source>
        <dbReference type="Pfam" id="PF04892"/>
    </source>
</evidence>
<sequence length="424" mass="47619">MNKEKQTRTNKYFKRFFWAVFLFYLLILIKIVLLKDTDLSAVPKFLTGEKKGFRSFNLIPFQTFLNFSRIAGSGNFLWSISNLLGNSLIFLPFGYLLALLKSPKISKRKILFLSALLSLFFETSQYVFYLGSADIDDLLLNVLGAAAGILCFHILSALCRKDLHRIYLISLILGLLSFAGAGAIAYVEFGSRLGLVHYKSSVIGGEDIPKKEPDYTGYFMSGSDRKLRCTSDTDEAFGDPSVINITPETKVFHLSFEKEKTSFHQINTVYKRYSLSQLKSVKKHSKVSAWFVKNGRNADIIVLSDPVNTDSESVKADGASVEKKELNGTVISIGKETFVISKINTYDDKKNGGQIAESTGIHITVKYKKDLKVTVCDAYNQGTKTSYRKGSLKDLKKDRSVLLKGTVKDKIFYAESVTVYIFHK</sequence>
<gene>
    <name evidence="2" type="ORF">ACLFYP115_00299</name>
</gene>
<dbReference type="InterPro" id="IPR006976">
    <property type="entry name" value="VanZ-like"/>
</dbReference>
<reference evidence="2" key="1">
    <citation type="submission" date="2019-11" db="EMBL/GenBank/DDBJ databases">
        <authorList>
            <person name="Feng L."/>
        </authorList>
    </citation>
    <scope>NUCLEOTIDE SEQUENCE</scope>
    <source>
        <strain evidence="2">AcaccaeLFYP115</strain>
    </source>
</reference>
<dbReference type="InterPro" id="IPR053150">
    <property type="entry name" value="Teicoplanin_resist-assoc"/>
</dbReference>
<organism evidence="2">
    <name type="scientific">Anaerostipes caccae</name>
    <dbReference type="NCBI Taxonomy" id="105841"/>
    <lineage>
        <taxon>Bacteria</taxon>
        <taxon>Bacillati</taxon>
        <taxon>Bacillota</taxon>
        <taxon>Clostridia</taxon>
        <taxon>Lachnospirales</taxon>
        <taxon>Lachnospiraceae</taxon>
        <taxon>Anaerostipes</taxon>
    </lineage>
</organism>
<feature type="domain" description="VanZ-like" evidence="1">
    <location>
        <begin position="21"/>
        <end position="155"/>
    </location>
</feature>
<dbReference type="AlphaFoldDB" id="A0A6N2R8G0"/>
<dbReference type="EMBL" id="CACRSQ010000002">
    <property type="protein sequence ID" value="VYS76295.1"/>
    <property type="molecule type" value="Genomic_DNA"/>
</dbReference>